<accession>A0ABP9TGI4</accession>
<dbReference type="Gene3D" id="1.10.30.50">
    <property type="match status" value="1"/>
</dbReference>
<evidence type="ECO:0000313" key="2">
    <source>
        <dbReference type="Proteomes" id="UP001499878"/>
    </source>
</evidence>
<dbReference type="InterPro" id="IPR003615">
    <property type="entry name" value="HNH_nuc"/>
</dbReference>
<keyword evidence="1" id="KW-0540">Nuclease</keyword>
<keyword evidence="1" id="KW-0378">Hydrolase</keyword>
<protein>
    <submittedName>
        <fullName evidence="1">HNH endonuclease</fullName>
    </submittedName>
</protein>
<dbReference type="CDD" id="cd00085">
    <property type="entry name" value="HNHc"/>
    <property type="match status" value="1"/>
</dbReference>
<sequence length="285" mass="32338">MRWPERPKTTVTQALDTCCTGMQDQTEERRLRGRLADMQTAEDAYRRRAEDGDLHALMTEPGLRRHTLHNPDPDKNSLVRIYDQGMVNRREGRALYNRIKALAPHGECPLCGIGEVDTLDHYLPKAHFPLCAILPINLVPACMHCNHDKGPAVSDSPDTQPLHPYFDQLGQGRWLVAEILHTSPVTASFEVRALPQWPAALTARVKHHFTAYDLGSRYALQTGRHLAGRRSQHRQLLAMGTELLRETLREEAESWAKTDLNAWETALYFALADSDWYLTEGLAED</sequence>
<keyword evidence="1" id="KW-0255">Endonuclease</keyword>
<keyword evidence="2" id="KW-1185">Reference proteome</keyword>
<dbReference type="Proteomes" id="UP001499878">
    <property type="component" value="Unassembled WGS sequence"/>
</dbReference>
<gene>
    <name evidence="1" type="ORF">GCM10023323_75380</name>
</gene>
<proteinExistence type="predicted"/>
<dbReference type="EMBL" id="BAABJR010000034">
    <property type="protein sequence ID" value="GAA5217631.1"/>
    <property type="molecule type" value="Genomic_DNA"/>
</dbReference>
<organism evidence="1 2">
    <name type="scientific">Streptomyces thinghirensis</name>
    <dbReference type="NCBI Taxonomy" id="551547"/>
    <lineage>
        <taxon>Bacteria</taxon>
        <taxon>Bacillati</taxon>
        <taxon>Actinomycetota</taxon>
        <taxon>Actinomycetes</taxon>
        <taxon>Kitasatosporales</taxon>
        <taxon>Streptomycetaceae</taxon>
        <taxon>Streptomyces</taxon>
    </lineage>
</organism>
<name>A0ABP9TGI4_9ACTN</name>
<dbReference type="GO" id="GO:0004519">
    <property type="term" value="F:endonuclease activity"/>
    <property type="evidence" value="ECO:0007669"/>
    <property type="project" value="UniProtKB-KW"/>
</dbReference>
<evidence type="ECO:0000313" key="1">
    <source>
        <dbReference type="EMBL" id="GAA5217631.1"/>
    </source>
</evidence>
<comment type="caution">
    <text evidence="1">The sequence shown here is derived from an EMBL/GenBank/DDBJ whole genome shotgun (WGS) entry which is preliminary data.</text>
</comment>
<reference evidence="2" key="1">
    <citation type="journal article" date="2019" name="Int. J. Syst. Evol. Microbiol.">
        <title>The Global Catalogue of Microorganisms (GCM) 10K type strain sequencing project: providing services to taxonomists for standard genome sequencing and annotation.</title>
        <authorList>
            <consortium name="The Broad Institute Genomics Platform"/>
            <consortium name="The Broad Institute Genome Sequencing Center for Infectious Disease"/>
            <person name="Wu L."/>
            <person name="Ma J."/>
        </authorList>
    </citation>
    <scope>NUCLEOTIDE SEQUENCE [LARGE SCALE GENOMIC DNA]</scope>
    <source>
        <strain evidence="2">JCM 18306</strain>
    </source>
</reference>